<accession>A0A8J4QNN0</accession>
<evidence type="ECO:0000313" key="2">
    <source>
        <dbReference type="Proteomes" id="UP000737018"/>
    </source>
</evidence>
<dbReference type="Proteomes" id="UP000737018">
    <property type="component" value="Unassembled WGS sequence"/>
</dbReference>
<evidence type="ECO:0000313" key="1">
    <source>
        <dbReference type="EMBL" id="KAF3955761.1"/>
    </source>
</evidence>
<gene>
    <name evidence="1" type="ORF">CMV_019050</name>
</gene>
<dbReference type="AlphaFoldDB" id="A0A8J4QNN0"/>
<protein>
    <submittedName>
        <fullName evidence="1">Uncharacterized protein</fullName>
    </submittedName>
</protein>
<keyword evidence="2" id="KW-1185">Reference proteome</keyword>
<dbReference type="EMBL" id="JRKL02003283">
    <property type="protein sequence ID" value="KAF3955761.1"/>
    <property type="molecule type" value="Genomic_DNA"/>
</dbReference>
<name>A0A8J4QNN0_9ROSI</name>
<comment type="caution">
    <text evidence="1">The sequence shown here is derived from an EMBL/GenBank/DDBJ whole genome shotgun (WGS) entry which is preliminary data.</text>
</comment>
<reference evidence="1" key="1">
    <citation type="submission" date="2020-03" db="EMBL/GenBank/DDBJ databases">
        <title>Castanea mollissima Vanexum genome sequencing.</title>
        <authorList>
            <person name="Staton M."/>
        </authorList>
    </citation>
    <scope>NUCLEOTIDE SEQUENCE</scope>
    <source>
        <tissue evidence="1">Leaf</tissue>
    </source>
</reference>
<proteinExistence type="predicted"/>
<sequence>MHGRSPTHEDRRDLFWLSRLAFQFRRASASLSNALPSSAVAATEGVVEEAKVAKWSREINKTTWLQNKTLNAMTLVTVGYYKIKLEMERDIACVFAASMG</sequence>
<organism evidence="1 2">
    <name type="scientific">Castanea mollissima</name>
    <name type="common">Chinese chestnut</name>
    <dbReference type="NCBI Taxonomy" id="60419"/>
    <lineage>
        <taxon>Eukaryota</taxon>
        <taxon>Viridiplantae</taxon>
        <taxon>Streptophyta</taxon>
        <taxon>Embryophyta</taxon>
        <taxon>Tracheophyta</taxon>
        <taxon>Spermatophyta</taxon>
        <taxon>Magnoliopsida</taxon>
        <taxon>eudicotyledons</taxon>
        <taxon>Gunneridae</taxon>
        <taxon>Pentapetalae</taxon>
        <taxon>rosids</taxon>
        <taxon>fabids</taxon>
        <taxon>Fagales</taxon>
        <taxon>Fagaceae</taxon>
        <taxon>Castanea</taxon>
    </lineage>
</organism>